<feature type="domain" description="AsmA" evidence="3">
    <location>
        <begin position="18"/>
        <end position="150"/>
    </location>
</feature>
<dbReference type="EMBL" id="JBBKZT010000027">
    <property type="protein sequence ID" value="MEJ8851825.1"/>
    <property type="molecule type" value="Genomic_DNA"/>
</dbReference>
<evidence type="ECO:0000256" key="2">
    <source>
        <dbReference type="SAM" id="Phobius"/>
    </source>
</evidence>
<proteinExistence type="predicted"/>
<dbReference type="PANTHER" id="PTHR30441:SF8">
    <property type="entry name" value="DUF748 DOMAIN-CONTAINING PROTEIN"/>
    <property type="match status" value="1"/>
</dbReference>
<gene>
    <name evidence="4" type="ORF">WKW82_34705</name>
</gene>
<name>A0ABU8WY80_9BURK</name>
<organism evidence="4 5">
    <name type="scientific">Variovorax rhizosphaerae</name>
    <dbReference type="NCBI Taxonomy" id="1836200"/>
    <lineage>
        <taxon>Bacteria</taxon>
        <taxon>Pseudomonadati</taxon>
        <taxon>Pseudomonadota</taxon>
        <taxon>Betaproteobacteria</taxon>
        <taxon>Burkholderiales</taxon>
        <taxon>Comamonadaceae</taxon>
        <taxon>Variovorax</taxon>
    </lineage>
</organism>
<keyword evidence="2" id="KW-0812">Transmembrane</keyword>
<protein>
    <submittedName>
        <fullName evidence="4">AsmA family protein</fullName>
    </submittedName>
</protein>
<dbReference type="Pfam" id="PF05170">
    <property type="entry name" value="AsmA"/>
    <property type="match status" value="1"/>
</dbReference>
<accession>A0ABU8WY80</accession>
<evidence type="ECO:0000259" key="3">
    <source>
        <dbReference type="Pfam" id="PF05170"/>
    </source>
</evidence>
<dbReference type="InterPro" id="IPR007844">
    <property type="entry name" value="AsmA"/>
</dbReference>
<keyword evidence="2" id="KW-0472">Membrane</keyword>
<evidence type="ECO:0000313" key="5">
    <source>
        <dbReference type="Proteomes" id="UP001385892"/>
    </source>
</evidence>
<sequence>MLSSPGAAPAAQTRGPARRFLRIAGILLAVLGLLVVGALVASRQAFPPARLAALLAEHASTATGRALRIDGELKFRLWPTLAVEARDISLANADWASAPQMVHADQVAFELSLQDLLHRELRILSIEVKGLDLDLESDGKGRFNWQLPHQQAAASPKGGSSLQALDHVTVTDARVRYPAGKGGKGGTGGDMRQLDIDSFSLAVQSDGNALNATVTLGKQPWKIEGRTGPLAKLLGGADEWPLALNFSTEGASLSAQGALGDGASANTFNGKVALRVTSGAVLPYFASAAAALPMPLEVDATMSLTPKVVHAESMTLSMAGQQFTGGVDVQTEPLRVQADLAATTLDLARLYAHAAPASAPSTSAKTPKPLFGDAPLRFEDLPSIDAEIALKIDRLDVPGLPPIAALNARLTNTNGLLDVGRLDFTFADGPVRTRLKVAQRAGAAPRVEAQVEARSLSVDVLDAMGPGNVKHFVGGRANLDLQLVMVGQTPAKLAASATGNALFTVSGVALAGKSSALDQNIVARVLEALLPKSVSHRDLTIQCIVARLPLRNGVAAIDHSIAMETSQIAVSANGEVNLVRQTIGLAFQPRAKKGLDLKAANLVQLLLLAGPLQAPELSINPLGAAKQAADLGIAAATGGWSLLAPAIRARRGESVCDFAASGSTSGKGDAASGKDQRQPFRPIRNLLGR</sequence>
<evidence type="ECO:0000313" key="4">
    <source>
        <dbReference type="EMBL" id="MEJ8851825.1"/>
    </source>
</evidence>
<dbReference type="PANTHER" id="PTHR30441">
    <property type="entry name" value="DUF748 DOMAIN-CONTAINING PROTEIN"/>
    <property type="match status" value="1"/>
</dbReference>
<reference evidence="4 5" key="1">
    <citation type="submission" date="2024-03" db="EMBL/GenBank/DDBJ databases">
        <title>Novel species of the genus Variovorax.</title>
        <authorList>
            <person name="Liu Q."/>
            <person name="Xin Y.-H."/>
        </authorList>
    </citation>
    <scope>NUCLEOTIDE SEQUENCE [LARGE SCALE GENOMIC DNA]</scope>
    <source>
        <strain evidence="4 5">KACC 18900</strain>
    </source>
</reference>
<keyword evidence="5" id="KW-1185">Reference proteome</keyword>
<feature type="region of interest" description="Disordered" evidence="1">
    <location>
        <begin position="658"/>
        <end position="689"/>
    </location>
</feature>
<keyword evidence="2" id="KW-1133">Transmembrane helix</keyword>
<dbReference type="InterPro" id="IPR052894">
    <property type="entry name" value="AsmA-related"/>
</dbReference>
<evidence type="ECO:0000256" key="1">
    <source>
        <dbReference type="SAM" id="MobiDB-lite"/>
    </source>
</evidence>
<dbReference type="RefSeq" id="WP_340347603.1">
    <property type="nucleotide sequence ID" value="NZ_JBBKZT010000027.1"/>
</dbReference>
<comment type="caution">
    <text evidence="4">The sequence shown here is derived from an EMBL/GenBank/DDBJ whole genome shotgun (WGS) entry which is preliminary data.</text>
</comment>
<dbReference type="Proteomes" id="UP001385892">
    <property type="component" value="Unassembled WGS sequence"/>
</dbReference>
<feature type="transmembrane region" description="Helical" evidence="2">
    <location>
        <begin position="20"/>
        <end position="41"/>
    </location>
</feature>